<evidence type="ECO:0000313" key="2">
    <source>
        <dbReference type="EMBL" id="AMP04382.1"/>
    </source>
</evidence>
<dbReference type="Gene3D" id="1.25.40.10">
    <property type="entry name" value="Tetratricopeptide repeat domain"/>
    <property type="match status" value="1"/>
</dbReference>
<protein>
    <submittedName>
        <fullName evidence="2">Tetratrico peptide repeat family protein</fullName>
    </submittedName>
</protein>
<proteinExistence type="predicted"/>
<evidence type="ECO:0000259" key="1">
    <source>
        <dbReference type="Pfam" id="PF12688"/>
    </source>
</evidence>
<dbReference type="OrthoDB" id="193829at2"/>
<accession>A0A127Q410</accession>
<reference evidence="2 3" key="1">
    <citation type="submission" date="2015-11" db="EMBL/GenBank/DDBJ databases">
        <title>Exploring the genomic traits of fungus-feeding bacterial genus Collimonas.</title>
        <authorList>
            <person name="Song C."/>
            <person name="Schmidt R."/>
            <person name="de Jager V."/>
            <person name="Krzyzanowska D."/>
            <person name="Jongedijk E."/>
            <person name="Cankar K."/>
            <person name="Beekwilder J."/>
            <person name="van Veen A."/>
            <person name="de Boer W."/>
            <person name="van Veen J.A."/>
            <person name="Garbeva P."/>
        </authorList>
    </citation>
    <scope>NUCLEOTIDE SEQUENCE [LARGE SCALE GENOMIC DNA]</scope>
    <source>
        <strain evidence="2 3">Ter91</strain>
    </source>
</reference>
<dbReference type="InterPro" id="IPR011990">
    <property type="entry name" value="TPR-like_helical_dom_sf"/>
</dbReference>
<dbReference type="RefSeq" id="WP_061939588.1">
    <property type="nucleotide sequence ID" value="NZ_CP013234.1"/>
</dbReference>
<name>A0A127Q410_9BURK</name>
<dbReference type="InterPro" id="IPR041656">
    <property type="entry name" value="TPR_5"/>
</dbReference>
<sequence>MSQSLPEWEQRLAALWQQIDAIAPEQLVAGVDALAAERPEADPVALFERACVRDTAGLEAEAEPLYRAALASASLDPYRQARASIQLGSSLRLLGQLDESERLISAQLQRYADPAYGTALYDETRAILALTYLVQGRAVEAACLALTTLAPHLSRYNRSVTGNAAEILKNAALASSWS</sequence>
<dbReference type="Pfam" id="PF12688">
    <property type="entry name" value="TPR_5"/>
    <property type="match status" value="1"/>
</dbReference>
<dbReference type="AlphaFoldDB" id="A0A127Q410"/>
<dbReference type="PATRIC" id="fig|279113.9.peg.1996"/>
<dbReference type="Proteomes" id="UP000074561">
    <property type="component" value="Chromosome"/>
</dbReference>
<dbReference type="KEGG" id="cpra:CPter91_2010"/>
<dbReference type="EMBL" id="CP013234">
    <property type="protein sequence ID" value="AMP04382.1"/>
    <property type="molecule type" value="Genomic_DNA"/>
</dbReference>
<feature type="domain" description="Tetratrico peptide repeat group 5" evidence="1">
    <location>
        <begin position="43"/>
        <end position="166"/>
    </location>
</feature>
<organism evidence="2 3">
    <name type="scientific">Collimonas pratensis</name>
    <dbReference type="NCBI Taxonomy" id="279113"/>
    <lineage>
        <taxon>Bacteria</taxon>
        <taxon>Pseudomonadati</taxon>
        <taxon>Pseudomonadota</taxon>
        <taxon>Betaproteobacteria</taxon>
        <taxon>Burkholderiales</taxon>
        <taxon>Oxalobacteraceae</taxon>
        <taxon>Collimonas</taxon>
    </lineage>
</organism>
<dbReference type="STRING" id="279113.CPter91_2010"/>
<evidence type="ECO:0000313" key="3">
    <source>
        <dbReference type="Proteomes" id="UP000074561"/>
    </source>
</evidence>
<dbReference type="SUPFAM" id="SSF48452">
    <property type="entry name" value="TPR-like"/>
    <property type="match status" value="1"/>
</dbReference>
<gene>
    <name evidence="2" type="ORF">CPter91_2010</name>
</gene>